<dbReference type="CDD" id="cd06241">
    <property type="entry name" value="M14-like"/>
    <property type="match status" value="1"/>
</dbReference>
<keyword evidence="4" id="KW-0732">Signal</keyword>
<evidence type="ECO:0000313" key="6">
    <source>
        <dbReference type="EMBL" id="MFC0677665.1"/>
    </source>
</evidence>
<reference evidence="6 7" key="1">
    <citation type="submission" date="2024-09" db="EMBL/GenBank/DDBJ databases">
        <authorList>
            <person name="Sun Q."/>
            <person name="Mori K."/>
        </authorList>
    </citation>
    <scope>NUCLEOTIDE SEQUENCE [LARGE SCALE GENOMIC DNA]</scope>
    <source>
        <strain evidence="6 7">KCTC 23076</strain>
    </source>
</reference>
<feature type="signal peptide" evidence="4">
    <location>
        <begin position="1"/>
        <end position="21"/>
    </location>
</feature>
<gene>
    <name evidence="6" type="ORF">ACFFGH_07390</name>
</gene>
<dbReference type="PANTHER" id="PTHR11705">
    <property type="entry name" value="PROTEASE FAMILY M14 CARBOXYPEPTIDASE A,B"/>
    <property type="match status" value="1"/>
</dbReference>
<dbReference type="Gene3D" id="3.40.630.10">
    <property type="entry name" value="Zn peptidases"/>
    <property type="match status" value="1"/>
</dbReference>
<accession>A0ABV6RL14</accession>
<dbReference type="PROSITE" id="PS52035">
    <property type="entry name" value="PEPTIDASE_M14"/>
    <property type="match status" value="1"/>
</dbReference>
<feature type="domain" description="Peptidase M14" evidence="5">
    <location>
        <begin position="40"/>
        <end position="323"/>
    </location>
</feature>
<organism evidence="6 7">
    <name type="scientific">Lysobacter korlensis</name>
    <dbReference type="NCBI Taxonomy" id="553636"/>
    <lineage>
        <taxon>Bacteria</taxon>
        <taxon>Pseudomonadati</taxon>
        <taxon>Pseudomonadota</taxon>
        <taxon>Gammaproteobacteria</taxon>
        <taxon>Lysobacterales</taxon>
        <taxon>Lysobacteraceae</taxon>
        <taxon>Lysobacter</taxon>
    </lineage>
</organism>
<dbReference type="SUPFAM" id="SSF53187">
    <property type="entry name" value="Zn-dependent exopeptidases"/>
    <property type="match status" value="1"/>
</dbReference>
<dbReference type="RefSeq" id="WP_386667428.1">
    <property type="nucleotide sequence ID" value="NZ_JBHLTG010000001.1"/>
</dbReference>
<dbReference type="Proteomes" id="UP001589896">
    <property type="component" value="Unassembled WGS sequence"/>
</dbReference>
<sequence>MTRIPSLAVLAVALAAAPCFAAAADTAPLATVAERSGYEHTGRYDEVIALCDAFAARYPDAVRCETFGTSPEGRPMKAIIASTSGALTAEAAKARGLPVTLVQGGIHAGEIDGKDAGFLALREALEGRAAKGALDRQVLVFVPVFNVDGHERFGAWNRPNQRGPAEMGWRTTAQNYNLNRDYVKADTPEMQAMLALIGKWDPLAYIDLHVTNGAKFEHDISIQVEPINSGDAPLRKVGRTFRDGVIADLARQGSLPLPFYPSFVEHENPQSGFEDSVATPRFSHGYMPLLNRLGMLVETHSWRPYPHRVRITYNTIVSVLEHVARYGGDWQAAVAAADRRARSLGGEPVALDYKTTERARTIPFRGYAYSRTPSEVSGGLMTRYDESVPQVWNIPLRDEIKPGRVVDAPRAGYVVPAAHAGWVGAKLRQHGIEFRTLDAPLTGAPLKAFRADRTEFAAGPVEGHQRTTLEGEWKPEKLEVGAGALYVPIAQPRARLVMALLEPQAPDSLAAWGTFNNAFERKEYMEDYVAEEVAREMLARDPATKAEFERRLKEDPAFAANPRARLDFFFRRHTAWDERFGLYPVLRVDRAPGG</sequence>
<dbReference type="SMART" id="SM00631">
    <property type="entry name" value="Zn_pept"/>
    <property type="match status" value="1"/>
</dbReference>
<evidence type="ECO:0000256" key="3">
    <source>
        <dbReference type="PROSITE-ProRule" id="PRU01379"/>
    </source>
</evidence>
<name>A0ABV6RL14_9GAMM</name>
<comment type="similarity">
    <text evidence="2 3">Belongs to the peptidase M14 family.</text>
</comment>
<evidence type="ECO:0000256" key="2">
    <source>
        <dbReference type="ARBA" id="ARBA00005988"/>
    </source>
</evidence>
<dbReference type="InterPro" id="IPR000834">
    <property type="entry name" value="Peptidase_M14"/>
</dbReference>
<dbReference type="EMBL" id="JBHLTG010000001">
    <property type="protein sequence ID" value="MFC0677665.1"/>
    <property type="molecule type" value="Genomic_DNA"/>
</dbReference>
<comment type="cofactor">
    <cofactor evidence="1">
        <name>Zn(2+)</name>
        <dbReference type="ChEBI" id="CHEBI:29105"/>
    </cofactor>
</comment>
<evidence type="ECO:0000256" key="4">
    <source>
        <dbReference type="SAM" id="SignalP"/>
    </source>
</evidence>
<feature type="active site" description="Proton donor/acceptor" evidence="3">
    <location>
        <position position="298"/>
    </location>
</feature>
<dbReference type="Pfam" id="PF00246">
    <property type="entry name" value="Peptidase_M14"/>
    <property type="match status" value="1"/>
</dbReference>
<dbReference type="PANTHER" id="PTHR11705:SF145">
    <property type="entry name" value="PEPTIDASE M14 CARBOXYPEPTIDASE A DOMAIN-CONTAINING PROTEIN"/>
    <property type="match status" value="1"/>
</dbReference>
<evidence type="ECO:0000313" key="7">
    <source>
        <dbReference type="Proteomes" id="UP001589896"/>
    </source>
</evidence>
<keyword evidence="6" id="KW-0121">Carboxypeptidase</keyword>
<evidence type="ECO:0000256" key="1">
    <source>
        <dbReference type="ARBA" id="ARBA00001947"/>
    </source>
</evidence>
<keyword evidence="6" id="KW-0645">Protease</keyword>
<comment type="caution">
    <text evidence="6">The sequence shown here is derived from an EMBL/GenBank/DDBJ whole genome shotgun (WGS) entry which is preliminary data.</text>
</comment>
<evidence type="ECO:0000259" key="5">
    <source>
        <dbReference type="PROSITE" id="PS52035"/>
    </source>
</evidence>
<keyword evidence="6" id="KW-0378">Hydrolase</keyword>
<dbReference type="EC" id="3.4.17.-" evidence="6"/>
<dbReference type="GO" id="GO:0004180">
    <property type="term" value="F:carboxypeptidase activity"/>
    <property type="evidence" value="ECO:0007669"/>
    <property type="project" value="UniProtKB-KW"/>
</dbReference>
<feature type="chain" id="PRO_5047302581" evidence="4">
    <location>
        <begin position="22"/>
        <end position="594"/>
    </location>
</feature>
<keyword evidence="7" id="KW-1185">Reference proteome</keyword>
<protein>
    <submittedName>
        <fullName evidence="6">M14 family metallopeptidase</fullName>
        <ecNumber evidence="6">3.4.17.-</ecNumber>
    </submittedName>
</protein>
<proteinExistence type="inferred from homology"/>